<keyword evidence="6" id="KW-1185">Reference proteome</keyword>
<dbReference type="PIRSF" id="PIRSF006078">
    <property type="entry name" value="GlxK"/>
    <property type="match status" value="1"/>
</dbReference>
<dbReference type="Pfam" id="PF02595">
    <property type="entry name" value="Gly_kinase"/>
    <property type="match status" value="1"/>
</dbReference>
<dbReference type="InterPro" id="IPR018197">
    <property type="entry name" value="Glycerate_kinase_RE-like"/>
</dbReference>
<name>A0A0U2ZFU7_9BACL</name>
<protein>
    <submittedName>
        <fullName evidence="5">Glycerate kinase</fullName>
    </submittedName>
</protein>
<dbReference type="PANTHER" id="PTHR21599">
    <property type="entry name" value="GLYCERATE KINASE"/>
    <property type="match status" value="1"/>
</dbReference>
<evidence type="ECO:0000313" key="5">
    <source>
        <dbReference type="EMBL" id="ALS74753.1"/>
    </source>
</evidence>
<dbReference type="PANTHER" id="PTHR21599:SF0">
    <property type="entry name" value="GLYCERATE KINASE"/>
    <property type="match status" value="1"/>
</dbReference>
<comment type="similarity">
    <text evidence="1 4">Belongs to the glycerate kinase type-1 family.</text>
</comment>
<dbReference type="InterPro" id="IPR036129">
    <property type="entry name" value="Glycerate_kinase_sf"/>
</dbReference>
<organism evidence="5 6">
    <name type="scientific">Planococcus rifietoensis</name>
    <dbReference type="NCBI Taxonomy" id="200991"/>
    <lineage>
        <taxon>Bacteria</taxon>
        <taxon>Bacillati</taxon>
        <taxon>Bacillota</taxon>
        <taxon>Bacilli</taxon>
        <taxon>Bacillales</taxon>
        <taxon>Caryophanaceae</taxon>
        <taxon>Planococcus</taxon>
    </lineage>
</organism>
<reference evidence="5" key="1">
    <citation type="submission" date="2016-01" db="EMBL/GenBank/DDBJ databases">
        <title>Complete genome of Planococcus rifietoensis type strain M8.</title>
        <authorList>
            <person name="See-Too W.S."/>
        </authorList>
    </citation>
    <scope>NUCLEOTIDE SEQUENCE [LARGE SCALE GENOMIC DNA]</scope>
    <source>
        <strain evidence="5">M8</strain>
    </source>
</reference>
<dbReference type="GO" id="GO:0031388">
    <property type="term" value="P:organic acid phosphorylation"/>
    <property type="evidence" value="ECO:0007669"/>
    <property type="project" value="UniProtKB-UniRule"/>
</dbReference>
<dbReference type="InterPro" id="IPR004381">
    <property type="entry name" value="Glycerate_kinase"/>
</dbReference>
<dbReference type="RefSeq" id="WP_058381460.1">
    <property type="nucleotide sequence ID" value="NZ_CP013659.2"/>
</dbReference>
<keyword evidence="3 4" id="KW-0418">Kinase</keyword>
<dbReference type="GO" id="GO:0008887">
    <property type="term" value="F:glycerate kinase activity"/>
    <property type="evidence" value="ECO:0007669"/>
    <property type="project" value="UniProtKB-UniRule"/>
</dbReference>
<dbReference type="STRING" id="200991.AUC31_05740"/>
<dbReference type="SUPFAM" id="SSF110738">
    <property type="entry name" value="Glycerate kinase I"/>
    <property type="match status" value="1"/>
</dbReference>
<evidence type="ECO:0000256" key="4">
    <source>
        <dbReference type="PIRNR" id="PIRNR006078"/>
    </source>
</evidence>
<accession>A0A0U2ZFU7</accession>
<dbReference type="AlphaFoldDB" id="A0A0U2ZFU7"/>
<dbReference type="InterPro" id="IPR018193">
    <property type="entry name" value="Glyc_kinase_flavodox-like_fold"/>
</dbReference>
<dbReference type="Proteomes" id="UP000067683">
    <property type="component" value="Chromosome"/>
</dbReference>
<proteinExistence type="inferred from homology"/>
<evidence type="ECO:0000313" key="6">
    <source>
        <dbReference type="Proteomes" id="UP000067683"/>
    </source>
</evidence>
<dbReference type="Gene3D" id="3.40.50.10350">
    <property type="entry name" value="Glycerate kinase, domain 1"/>
    <property type="match status" value="1"/>
</dbReference>
<dbReference type="KEGG" id="prt:AUC31_05740"/>
<dbReference type="EMBL" id="CP013659">
    <property type="protein sequence ID" value="ALS74753.1"/>
    <property type="molecule type" value="Genomic_DNA"/>
</dbReference>
<dbReference type="OrthoDB" id="9774290at2"/>
<evidence type="ECO:0000256" key="3">
    <source>
        <dbReference type="ARBA" id="ARBA00022777"/>
    </source>
</evidence>
<dbReference type="Gene3D" id="3.90.1510.10">
    <property type="entry name" value="Glycerate kinase, domain 2"/>
    <property type="match status" value="1"/>
</dbReference>
<evidence type="ECO:0000256" key="2">
    <source>
        <dbReference type="ARBA" id="ARBA00022679"/>
    </source>
</evidence>
<sequence>MKIIVAPDSFKGSISAEQAARAMAEGILDAAPGSEVIELPSADGGEGTMANLVAATNGRIVTQQVSGPLGELVSASYGVLGNGKTCVIELAEASGLTLLSETERDPERASTEGTGELIRYALDAGFRDFIIGLGGSATNDGGTGILRALGMRFLDAAGEALAPGAGTLGELHAIDEGSFDTRIRDCRFVIASDVDNPLIGPNGASYVFGPQKGATGEMAGALDVKLRHYADFVEKQTGLALHDYPGAGAAGGAGGAFLAFFPAIMQRGIDVVLEASGFSESVASSDLIFTGEGKSDRQTLSGKTAFGIAQMAAAHDKPVILLSGAIDPESRKDLMHFFEEVHSVSGGAVTEKQSMDNAYVHVRKRAAEILNTYLDNHPQSD</sequence>
<keyword evidence="2 4" id="KW-0808">Transferase</keyword>
<evidence type="ECO:0000256" key="1">
    <source>
        <dbReference type="ARBA" id="ARBA00006284"/>
    </source>
</evidence>
<dbReference type="NCBIfam" id="TIGR00045">
    <property type="entry name" value="glycerate kinase"/>
    <property type="match status" value="1"/>
</dbReference>
<gene>
    <name evidence="5" type="ORF">AUC31_05740</name>
</gene>